<evidence type="ECO:0000259" key="5">
    <source>
        <dbReference type="Pfam" id="PF17137"/>
    </source>
</evidence>
<dbReference type="SUPFAM" id="SSF51011">
    <property type="entry name" value="Glycosyl hydrolase domain"/>
    <property type="match status" value="1"/>
</dbReference>
<dbReference type="InterPro" id="IPR013780">
    <property type="entry name" value="Glyco_hydro_b"/>
</dbReference>
<dbReference type="GeneID" id="33560289"/>
<dbReference type="GO" id="GO:0005975">
    <property type="term" value="P:carbohydrate metabolic process"/>
    <property type="evidence" value="ECO:0007669"/>
    <property type="project" value="InterPro"/>
</dbReference>
<dbReference type="EMBL" id="NBSH01000011">
    <property type="protein sequence ID" value="ORX35238.1"/>
    <property type="molecule type" value="Genomic_DNA"/>
</dbReference>
<dbReference type="InterPro" id="IPR017853">
    <property type="entry name" value="GH"/>
</dbReference>
<organism evidence="7 8">
    <name type="scientific">Kockovaella imperatae</name>
    <dbReference type="NCBI Taxonomy" id="4999"/>
    <lineage>
        <taxon>Eukaryota</taxon>
        <taxon>Fungi</taxon>
        <taxon>Dikarya</taxon>
        <taxon>Basidiomycota</taxon>
        <taxon>Agaricomycotina</taxon>
        <taxon>Tremellomycetes</taxon>
        <taxon>Tremellales</taxon>
        <taxon>Cuniculitremaceae</taxon>
        <taxon>Kockovaella</taxon>
    </lineage>
</organism>
<evidence type="ECO:0000256" key="2">
    <source>
        <dbReference type="RuleBase" id="RU361185"/>
    </source>
</evidence>
<keyword evidence="2 7" id="KW-0378">Hydrolase</keyword>
<feature type="domain" description="Glycoside hydrolase family 31 TIM barrel" evidence="4">
    <location>
        <begin position="209"/>
        <end position="512"/>
    </location>
</feature>
<dbReference type="Proteomes" id="UP000193218">
    <property type="component" value="Unassembled WGS sequence"/>
</dbReference>
<dbReference type="InterPro" id="IPR033403">
    <property type="entry name" value="DUF5110"/>
</dbReference>
<reference evidence="7 8" key="1">
    <citation type="submission" date="2017-03" db="EMBL/GenBank/DDBJ databases">
        <title>Widespread Adenine N6-methylation of Active Genes in Fungi.</title>
        <authorList>
            <consortium name="DOE Joint Genome Institute"/>
            <person name="Mondo S.J."/>
            <person name="Dannebaum R.O."/>
            <person name="Kuo R.C."/>
            <person name="Louie K.B."/>
            <person name="Bewick A.J."/>
            <person name="Labutti K."/>
            <person name="Haridas S."/>
            <person name="Kuo A."/>
            <person name="Salamov A."/>
            <person name="Ahrendt S.R."/>
            <person name="Lau R."/>
            <person name="Bowen B.P."/>
            <person name="Lipzen A."/>
            <person name="Sullivan W."/>
            <person name="Andreopoulos W.B."/>
            <person name="Clum A."/>
            <person name="Lindquist E."/>
            <person name="Daum C."/>
            <person name="Northen T.R."/>
            <person name="Ramamoorthy G."/>
            <person name="Schmitz R.J."/>
            <person name="Gryganskyi A."/>
            <person name="Culley D."/>
            <person name="Magnuson J."/>
            <person name="James T.Y."/>
            <person name="O'Malley M.A."/>
            <person name="Stajich J.E."/>
            <person name="Spatafora J.W."/>
            <person name="Visel A."/>
            <person name="Grigoriev I.V."/>
        </authorList>
    </citation>
    <scope>NUCLEOTIDE SEQUENCE [LARGE SCALE GENOMIC DNA]</scope>
    <source>
        <strain evidence="7 8">NRRL Y-17943</strain>
    </source>
</reference>
<name>A0A1Y1UB22_9TREE</name>
<accession>A0A1Y1UB22</accession>
<dbReference type="Gene3D" id="3.20.20.80">
    <property type="entry name" value="Glycosidases"/>
    <property type="match status" value="1"/>
</dbReference>
<dbReference type="Pfam" id="PF21365">
    <property type="entry name" value="Glyco_hydro_31_3rd"/>
    <property type="match status" value="1"/>
</dbReference>
<dbReference type="RefSeq" id="XP_021869428.1">
    <property type="nucleotide sequence ID" value="XM_022018480.1"/>
</dbReference>
<dbReference type="CDD" id="cd06595">
    <property type="entry name" value="GH31_u1"/>
    <property type="match status" value="1"/>
</dbReference>
<dbReference type="InterPro" id="IPR048395">
    <property type="entry name" value="Glyco_hydro_31_C"/>
</dbReference>
<comment type="similarity">
    <text evidence="1 2">Belongs to the glycosyl hydrolase 31 family.</text>
</comment>
<gene>
    <name evidence="7" type="ORF">BD324DRAFT_652378</name>
</gene>
<dbReference type="GO" id="GO:0090599">
    <property type="term" value="F:alpha-glucosidase activity"/>
    <property type="evidence" value="ECO:0007669"/>
    <property type="project" value="TreeGrafter"/>
</dbReference>
<keyword evidence="2" id="KW-0326">Glycosidase</keyword>
<proteinExistence type="inferred from homology"/>
<evidence type="ECO:0000313" key="7">
    <source>
        <dbReference type="EMBL" id="ORX35238.1"/>
    </source>
</evidence>
<dbReference type="Pfam" id="PF17137">
    <property type="entry name" value="DUF5110"/>
    <property type="match status" value="1"/>
</dbReference>
<feature type="region of interest" description="Disordered" evidence="3">
    <location>
        <begin position="1"/>
        <end position="24"/>
    </location>
</feature>
<dbReference type="OrthoDB" id="1334205at2759"/>
<comment type="caution">
    <text evidence="7">The sequence shown here is derived from an EMBL/GenBank/DDBJ whole genome shotgun (WGS) entry which is preliminary data.</text>
</comment>
<sequence>MAPDTHSKIPHLPGPPPNSTNHPVAAKGAQLIFPKVRLTFLTPSLVRIESSADGTFEDRASTFALNRNLPVPKLNVEKQDDGGVVITTEQLRIIYDGKDLTEQGFHVVTVHKIPPNNNQQDWRWGHNTRGNLGGTARTLDGVNGRVDMGDGILSRNAFALIDDSTTMLFTPEGWVDARIPGRSDHYLFGYGADYQAALKDFYRVSGDMPVVPRWALGNWWSRYHRYTDEEYLGVIDRFNEEKIPLSVGVLDMDWHLVDEVPEEYGGGWTGYTWNKKYFPDPKGFLKRLHDRNVRITPNTHPADGFRAYEDVYKKACEILGRDPSTKEPIEFDCTSAEFMSAYFDIHHVIEEDGIDFWWLDWQQGSISKKPGIDPLWVLNHYHFWDSGRKGLRPVTFTRYGGPGGHRYPIGFSGDTVSTWESLEFQAEFTSTAANVGFGWWSHDIGGHYGGYKDPEMYTRWVHLGLWSPVLRLHSTAGEFNSREPWVYNEEARRIATESLRYRHRLIPYLYTMSVRAARDGRCLVEPMYHRHPLESDAYANKTQFFFGTELIVAPILKQRDHVTQMGKTEAWLPKGEWVDIFTNTVYDGGRIVKLYRLLEQTPVLAKAGAILPLDLAGTKGFDEKTVNDTPIPTAIEVVLVVGADGHFELLEDDGSGADLAAITFSKTPITYDQAKGRLTIGPTSNPLVKDRKYHVRLPAFEQGQSFKPTVAGSANLAYVGEEQGQTVLHIDSVPSGEKVEIDLGPEPQLRENDLKSPRSVMHSIFQRAVFGPEEKDAAWNLIQAAGTKEKRHILISQLEARNLDPNVKDALLEQIMAS</sequence>
<evidence type="ECO:0000256" key="3">
    <source>
        <dbReference type="SAM" id="MobiDB-lite"/>
    </source>
</evidence>
<evidence type="ECO:0000259" key="4">
    <source>
        <dbReference type="Pfam" id="PF01055"/>
    </source>
</evidence>
<dbReference type="Gene3D" id="2.60.40.1180">
    <property type="entry name" value="Golgi alpha-mannosidase II"/>
    <property type="match status" value="2"/>
</dbReference>
<evidence type="ECO:0000259" key="6">
    <source>
        <dbReference type="Pfam" id="PF21365"/>
    </source>
</evidence>
<dbReference type="InParanoid" id="A0A1Y1UB22"/>
<dbReference type="STRING" id="4999.A0A1Y1UB22"/>
<dbReference type="Pfam" id="PF01055">
    <property type="entry name" value="Glyco_hydro_31_2nd"/>
    <property type="match status" value="1"/>
</dbReference>
<dbReference type="PANTHER" id="PTHR22762">
    <property type="entry name" value="ALPHA-GLUCOSIDASE"/>
    <property type="match status" value="1"/>
</dbReference>
<dbReference type="AlphaFoldDB" id="A0A1Y1UB22"/>
<dbReference type="GO" id="GO:0006491">
    <property type="term" value="P:N-glycan processing"/>
    <property type="evidence" value="ECO:0007669"/>
    <property type="project" value="TreeGrafter"/>
</dbReference>
<dbReference type="PANTHER" id="PTHR22762:SF89">
    <property type="entry name" value="ALPHA-XYLOSIDASE"/>
    <property type="match status" value="1"/>
</dbReference>
<evidence type="ECO:0000313" key="8">
    <source>
        <dbReference type="Proteomes" id="UP000193218"/>
    </source>
</evidence>
<dbReference type="InterPro" id="IPR000322">
    <property type="entry name" value="Glyco_hydro_31_TIM"/>
</dbReference>
<dbReference type="SUPFAM" id="SSF51445">
    <property type="entry name" value="(Trans)glycosidases"/>
    <property type="match status" value="1"/>
</dbReference>
<keyword evidence="8" id="KW-1185">Reference proteome</keyword>
<evidence type="ECO:0000256" key="1">
    <source>
        <dbReference type="ARBA" id="ARBA00007806"/>
    </source>
</evidence>
<feature type="domain" description="DUF5110" evidence="5">
    <location>
        <begin position="637"/>
        <end position="697"/>
    </location>
</feature>
<protein>
    <submittedName>
        <fullName evidence="7">Glycosyl hydrolases family 31-domain-containing protein</fullName>
    </submittedName>
</protein>
<feature type="domain" description="Glycosyl hydrolase family 31 C-terminal" evidence="6">
    <location>
        <begin position="522"/>
        <end position="611"/>
    </location>
</feature>